<dbReference type="InterPro" id="IPR018040">
    <property type="entry name" value="Pectinesterase_Tyr_AS"/>
</dbReference>
<reference evidence="2 3" key="1">
    <citation type="submission" date="2020-08" db="EMBL/GenBank/DDBJ databases">
        <title>Genomic Encyclopedia of Archaeal and Bacterial Type Strains, Phase II (KMG-II): from individual species to whole genera.</title>
        <authorList>
            <person name="Goeker M."/>
        </authorList>
    </citation>
    <scope>NUCLEOTIDE SEQUENCE [LARGE SCALE GENOMIC DNA]</scope>
    <source>
        <strain evidence="2 3">DSM 23288</strain>
    </source>
</reference>
<name>A0A840IH81_9ACTN</name>
<dbReference type="InterPro" id="IPR012334">
    <property type="entry name" value="Pectin_lyas_fold"/>
</dbReference>
<feature type="signal peptide" evidence="1">
    <location>
        <begin position="1"/>
        <end position="21"/>
    </location>
</feature>
<organism evidence="2 3">
    <name type="scientific">Conexibacter arvalis</name>
    <dbReference type="NCBI Taxonomy" id="912552"/>
    <lineage>
        <taxon>Bacteria</taxon>
        <taxon>Bacillati</taxon>
        <taxon>Actinomycetota</taxon>
        <taxon>Thermoleophilia</taxon>
        <taxon>Solirubrobacterales</taxon>
        <taxon>Conexibacteraceae</taxon>
        <taxon>Conexibacter</taxon>
    </lineage>
</organism>
<sequence>MRLTRATIAALAIALTVPAAAVAQSYPGPSDPGKVRPRPGGKTVTFKVCTKAQAKQLKKKRGKKKPNCSPTIQAAVDKTRPGDTVRVPPGVYRESVTIDARHPRIKLIGSPKNPRRTVIDLAGLSKAKRQNGVIVNGAHEVTINGFYARNYLGNGFFAINVTGYKLTNLVAGWGGTYGVYAFNSKGGEISNSEAFYNNDSGFYIGQTPKQSKPIRSIVKNVRSWGNQLGFSGTNMRYTTITRSRWYNNGLGIVPNALDSEKWPPPEQNVIADNDVFWNNFNYFRGAPFEVRQGAKGLAYPVGSGILLYGSQNTKIESNRVFGHFLVGVGLVDAIELRDDDQAAIRGVEVRGNVFGRDGTDLNNYDLFYPGTTIKGESRDVCFADNVGVQRTLPSDGATIKPCPFTGGIPISGEAFSTATRWLTDSTHEAAWVRHDHPPYEGIRPLVYYTGRKSK</sequence>
<comment type="caution">
    <text evidence="2">The sequence shown here is derived from an EMBL/GenBank/DDBJ whole genome shotgun (WGS) entry which is preliminary data.</text>
</comment>
<feature type="chain" id="PRO_5039071017" description="Right handed beta helix region" evidence="1">
    <location>
        <begin position="22"/>
        <end position="454"/>
    </location>
</feature>
<dbReference type="AlphaFoldDB" id="A0A840IH81"/>
<dbReference type="PROSITE" id="PS00800">
    <property type="entry name" value="PECTINESTERASE_1"/>
    <property type="match status" value="1"/>
</dbReference>
<keyword evidence="3" id="KW-1185">Reference proteome</keyword>
<keyword evidence="1" id="KW-0732">Signal</keyword>
<accession>A0A840IH81</accession>
<dbReference type="EMBL" id="JACHNU010000004">
    <property type="protein sequence ID" value="MBB4663685.1"/>
    <property type="molecule type" value="Genomic_DNA"/>
</dbReference>
<gene>
    <name evidence="2" type="ORF">BDZ31_003280</name>
</gene>
<proteinExistence type="predicted"/>
<evidence type="ECO:0000313" key="2">
    <source>
        <dbReference type="EMBL" id="MBB4663685.1"/>
    </source>
</evidence>
<evidence type="ECO:0000256" key="1">
    <source>
        <dbReference type="SAM" id="SignalP"/>
    </source>
</evidence>
<evidence type="ECO:0008006" key="4">
    <source>
        <dbReference type="Google" id="ProtNLM"/>
    </source>
</evidence>
<dbReference type="SUPFAM" id="SSF51126">
    <property type="entry name" value="Pectin lyase-like"/>
    <property type="match status" value="1"/>
</dbReference>
<dbReference type="Gene3D" id="2.160.20.10">
    <property type="entry name" value="Single-stranded right-handed beta-helix, Pectin lyase-like"/>
    <property type="match status" value="1"/>
</dbReference>
<dbReference type="InterPro" id="IPR011050">
    <property type="entry name" value="Pectin_lyase_fold/virulence"/>
</dbReference>
<dbReference type="Proteomes" id="UP000585272">
    <property type="component" value="Unassembled WGS sequence"/>
</dbReference>
<dbReference type="RefSeq" id="WP_183343397.1">
    <property type="nucleotide sequence ID" value="NZ_JACHNU010000004.1"/>
</dbReference>
<evidence type="ECO:0000313" key="3">
    <source>
        <dbReference type="Proteomes" id="UP000585272"/>
    </source>
</evidence>
<protein>
    <recommendedName>
        <fullName evidence="4">Right handed beta helix region</fullName>
    </recommendedName>
</protein>